<sequence length="312" mass="34844">MESAESAPSTKAVKKPRVQWTEKATWALIKSWEDNLDALRGQKHNGVVYQRIAESLTDAGIPRTRAQVHAKIDNLTQTYLAANMFGNSRIRSHLAQLQRGSRVNHYGVLDIYGSRDEVGNVSASSVPVALTAMRQLLGNNTWVRKVFVGVGYYYYNDSDAWDKLSYAAETVASKDVDMLVIINTVLSIPYKDQCITLPVNAHKSPNKYAPTMACQPTKSELNLEKSNIAFNSEASSSLLGKTILHSFDTFAQMKEKAMLIMETPGRRANFTWFLYNVELTDVTRQCLPGGPFDRLKEFKNFYVSVASQSPTG</sequence>
<dbReference type="EMBL" id="JABSTV010001247">
    <property type="protein sequence ID" value="KAH7972598.1"/>
    <property type="molecule type" value="Genomic_DNA"/>
</dbReference>
<dbReference type="InterPro" id="IPR044822">
    <property type="entry name" value="Myb_DNA-bind_4"/>
</dbReference>
<dbReference type="Pfam" id="PF13837">
    <property type="entry name" value="Myb_DNA-bind_4"/>
    <property type="match status" value="1"/>
</dbReference>
<dbReference type="VEuPathDB" id="VectorBase:RSAN_025744"/>
<accession>A0A9D4QD91</accession>
<dbReference type="AlphaFoldDB" id="A0A9D4QD91"/>
<evidence type="ECO:0000313" key="2">
    <source>
        <dbReference type="EMBL" id="KAH7972598.1"/>
    </source>
</evidence>
<reference evidence="2" key="1">
    <citation type="journal article" date="2020" name="Cell">
        <title>Large-Scale Comparative Analyses of Tick Genomes Elucidate Their Genetic Diversity and Vector Capacities.</title>
        <authorList>
            <consortium name="Tick Genome and Microbiome Consortium (TIGMIC)"/>
            <person name="Jia N."/>
            <person name="Wang J."/>
            <person name="Shi W."/>
            <person name="Du L."/>
            <person name="Sun Y."/>
            <person name="Zhan W."/>
            <person name="Jiang J.F."/>
            <person name="Wang Q."/>
            <person name="Zhang B."/>
            <person name="Ji P."/>
            <person name="Bell-Sakyi L."/>
            <person name="Cui X.M."/>
            <person name="Yuan T.T."/>
            <person name="Jiang B.G."/>
            <person name="Yang W.F."/>
            <person name="Lam T.T."/>
            <person name="Chang Q.C."/>
            <person name="Ding S.J."/>
            <person name="Wang X.J."/>
            <person name="Zhu J.G."/>
            <person name="Ruan X.D."/>
            <person name="Zhao L."/>
            <person name="Wei J.T."/>
            <person name="Ye R.Z."/>
            <person name="Que T.C."/>
            <person name="Du C.H."/>
            <person name="Zhou Y.H."/>
            <person name="Cheng J.X."/>
            <person name="Dai P.F."/>
            <person name="Guo W.B."/>
            <person name="Han X.H."/>
            <person name="Huang E.J."/>
            <person name="Li L.F."/>
            <person name="Wei W."/>
            <person name="Gao Y.C."/>
            <person name="Liu J.Z."/>
            <person name="Shao H.Z."/>
            <person name="Wang X."/>
            <person name="Wang C.C."/>
            <person name="Yang T.C."/>
            <person name="Huo Q.B."/>
            <person name="Li W."/>
            <person name="Chen H.Y."/>
            <person name="Chen S.E."/>
            <person name="Zhou L.G."/>
            <person name="Ni X.B."/>
            <person name="Tian J.H."/>
            <person name="Sheng Y."/>
            <person name="Liu T."/>
            <person name="Pan Y.S."/>
            <person name="Xia L.Y."/>
            <person name="Li J."/>
            <person name="Zhao F."/>
            <person name="Cao W.C."/>
        </authorList>
    </citation>
    <scope>NUCLEOTIDE SEQUENCE</scope>
    <source>
        <strain evidence="2">Rsan-2018</strain>
    </source>
</reference>
<dbReference type="Gene3D" id="1.10.10.60">
    <property type="entry name" value="Homeodomain-like"/>
    <property type="match status" value="1"/>
</dbReference>
<organism evidence="2 3">
    <name type="scientific">Rhipicephalus sanguineus</name>
    <name type="common">Brown dog tick</name>
    <name type="synonym">Ixodes sanguineus</name>
    <dbReference type="NCBI Taxonomy" id="34632"/>
    <lineage>
        <taxon>Eukaryota</taxon>
        <taxon>Metazoa</taxon>
        <taxon>Ecdysozoa</taxon>
        <taxon>Arthropoda</taxon>
        <taxon>Chelicerata</taxon>
        <taxon>Arachnida</taxon>
        <taxon>Acari</taxon>
        <taxon>Parasitiformes</taxon>
        <taxon>Ixodida</taxon>
        <taxon>Ixodoidea</taxon>
        <taxon>Ixodidae</taxon>
        <taxon>Rhipicephalinae</taxon>
        <taxon>Rhipicephalus</taxon>
        <taxon>Rhipicephalus</taxon>
    </lineage>
</organism>
<evidence type="ECO:0000313" key="3">
    <source>
        <dbReference type="Proteomes" id="UP000821837"/>
    </source>
</evidence>
<proteinExistence type="predicted"/>
<keyword evidence="3" id="KW-1185">Reference proteome</keyword>
<name>A0A9D4QD91_RHISA</name>
<protein>
    <recommendedName>
        <fullName evidence="1">Myb/SANT-like DNA-binding domain-containing protein</fullName>
    </recommendedName>
</protein>
<feature type="domain" description="Myb/SANT-like DNA-binding" evidence="1">
    <location>
        <begin position="17"/>
        <end position="84"/>
    </location>
</feature>
<comment type="caution">
    <text evidence="2">The sequence shown here is derived from an EMBL/GenBank/DDBJ whole genome shotgun (WGS) entry which is preliminary data.</text>
</comment>
<evidence type="ECO:0000259" key="1">
    <source>
        <dbReference type="Pfam" id="PF13837"/>
    </source>
</evidence>
<dbReference type="VEuPathDB" id="VectorBase:RSAN_028532"/>
<gene>
    <name evidence="2" type="ORF">HPB52_013826</name>
</gene>
<reference evidence="2" key="2">
    <citation type="submission" date="2021-09" db="EMBL/GenBank/DDBJ databases">
        <authorList>
            <person name="Jia N."/>
            <person name="Wang J."/>
            <person name="Shi W."/>
            <person name="Du L."/>
            <person name="Sun Y."/>
            <person name="Zhan W."/>
            <person name="Jiang J."/>
            <person name="Wang Q."/>
            <person name="Zhang B."/>
            <person name="Ji P."/>
            <person name="Sakyi L.B."/>
            <person name="Cui X."/>
            <person name="Yuan T."/>
            <person name="Jiang B."/>
            <person name="Yang W."/>
            <person name="Lam T.T.-Y."/>
            <person name="Chang Q."/>
            <person name="Ding S."/>
            <person name="Wang X."/>
            <person name="Zhu J."/>
            <person name="Ruan X."/>
            <person name="Zhao L."/>
            <person name="Wei J."/>
            <person name="Que T."/>
            <person name="Du C."/>
            <person name="Cheng J."/>
            <person name="Dai P."/>
            <person name="Han X."/>
            <person name="Huang E."/>
            <person name="Gao Y."/>
            <person name="Liu J."/>
            <person name="Shao H."/>
            <person name="Ye R."/>
            <person name="Li L."/>
            <person name="Wei W."/>
            <person name="Wang X."/>
            <person name="Wang C."/>
            <person name="Huo Q."/>
            <person name="Li W."/>
            <person name="Guo W."/>
            <person name="Chen H."/>
            <person name="Chen S."/>
            <person name="Zhou L."/>
            <person name="Zhou L."/>
            <person name="Ni X."/>
            <person name="Tian J."/>
            <person name="Zhou Y."/>
            <person name="Sheng Y."/>
            <person name="Liu T."/>
            <person name="Pan Y."/>
            <person name="Xia L."/>
            <person name="Li J."/>
            <person name="Zhao F."/>
            <person name="Cao W."/>
        </authorList>
    </citation>
    <scope>NUCLEOTIDE SEQUENCE</scope>
    <source>
        <strain evidence="2">Rsan-2018</strain>
        <tissue evidence="2">Larvae</tissue>
    </source>
</reference>
<dbReference type="Proteomes" id="UP000821837">
    <property type="component" value="Chromosome 11"/>
</dbReference>